<accession>A0A2S9GZD0</accession>
<evidence type="ECO:0000313" key="2">
    <source>
        <dbReference type="EMBL" id="PRC93092.1"/>
    </source>
</evidence>
<protein>
    <submittedName>
        <fullName evidence="2">Uncharacterized protein</fullName>
    </submittedName>
</protein>
<dbReference type="Proteomes" id="UP000237839">
    <property type="component" value="Unassembled WGS sequence"/>
</dbReference>
<comment type="caution">
    <text evidence="2">The sequence shown here is derived from an EMBL/GenBank/DDBJ whole genome shotgun (WGS) entry which is preliminary data.</text>
</comment>
<name>A0A2S9GZD0_9BURK</name>
<organism evidence="2 3">
    <name type="scientific">Solimicrobium silvestre</name>
    <dbReference type="NCBI Taxonomy" id="2099400"/>
    <lineage>
        <taxon>Bacteria</taxon>
        <taxon>Pseudomonadati</taxon>
        <taxon>Pseudomonadota</taxon>
        <taxon>Betaproteobacteria</taxon>
        <taxon>Burkholderiales</taxon>
        <taxon>Oxalobacteraceae</taxon>
        <taxon>Solimicrobium</taxon>
    </lineage>
</organism>
<dbReference type="EMBL" id="PUGF01000009">
    <property type="protein sequence ID" value="PRC93092.1"/>
    <property type="molecule type" value="Genomic_DNA"/>
</dbReference>
<reference evidence="2 3" key="1">
    <citation type="submission" date="2018-02" db="EMBL/GenBank/DDBJ databases">
        <title>Solimicrobium silvestre gen. nov., sp. nov., isolated from alpine forest soil.</title>
        <authorList>
            <person name="Margesin R."/>
            <person name="Albuquerque L."/>
            <person name="Zhang D.-C."/>
            <person name="Froufe H.J.C."/>
            <person name="Severino R."/>
            <person name="Roxo I."/>
            <person name="Egas C."/>
            <person name="Da Costa M.S."/>
        </authorList>
    </citation>
    <scope>NUCLEOTIDE SEQUENCE [LARGE SCALE GENOMIC DNA]</scope>
    <source>
        <strain evidence="2 3">S20-91</strain>
    </source>
</reference>
<gene>
    <name evidence="2" type="ORF">S2091_2178</name>
</gene>
<keyword evidence="1" id="KW-0732">Signal</keyword>
<feature type="signal peptide" evidence="1">
    <location>
        <begin position="1"/>
        <end position="20"/>
    </location>
</feature>
<evidence type="ECO:0000256" key="1">
    <source>
        <dbReference type="SAM" id="SignalP"/>
    </source>
</evidence>
<evidence type="ECO:0000313" key="3">
    <source>
        <dbReference type="Proteomes" id="UP000237839"/>
    </source>
</evidence>
<dbReference type="AlphaFoldDB" id="A0A2S9GZD0"/>
<proteinExistence type="predicted"/>
<sequence>MNRLIAALLIFLIFCDISSAAVTVKSFTADIQKEKNEINLSDELNSFFKNSGCSLPKALIKKLDKQDKAYIPGELKNLMSGNMTSEVDKYSGKGVLAVLNTAWFVNAQSVSIQVTLTGAETYINYDPLGNMDMQADNFAYAMDCSGFLNSSISSAGGISGSDAAMAAKSALEIKKSMLAVKASVFSPIALAISPDIGGNLSRRQRISVLYSLSREINGLYVDAPDTTKVSSGRMIPAIWTSSAGASSLQGEASLSSNLGASVGVFSASANVAGNATFSKSISFSKFDTYIINSQEIPTIGSDLKAINDTTVQLVNSTTIANPVRRIDSSYQALFDLPSQICKKIWTIKSFKSQDVVVPGTVQTTWDGLKGCEVTINPISALGNDEIGLVLETSSDLKPDLKFVLKVPIR</sequence>
<keyword evidence="3" id="KW-1185">Reference proteome</keyword>
<feature type="chain" id="PRO_5015747931" evidence="1">
    <location>
        <begin position="21"/>
        <end position="409"/>
    </location>
</feature>